<feature type="domain" description="WCX" evidence="2">
    <location>
        <begin position="249"/>
        <end position="315"/>
    </location>
</feature>
<dbReference type="InterPro" id="IPR051534">
    <property type="entry name" value="CBASS_pafABC_assoc_protein"/>
</dbReference>
<dbReference type="InterPro" id="IPR057727">
    <property type="entry name" value="WCX_dom"/>
</dbReference>
<evidence type="ECO:0000313" key="4">
    <source>
        <dbReference type="Proteomes" id="UP000183812"/>
    </source>
</evidence>
<dbReference type="Pfam" id="PF13280">
    <property type="entry name" value="WYL"/>
    <property type="match status" value="1"/>
</dbReference>
<dbReference type="PANTHER" id="PTHR34580">
    <property type="match status" value="1"/>
</dbReference>
<evidence type="ECO:0000259" key="1">
    <source>
        <dbReference type="Pfam" id="PF13280"/>
    </source>
</evidence>
<dbReference type="OrthoDB" id="7626446at2"/>
<dbReference type="InterPro" id="IPR026881">
    <property type="entry name" value="WYL_dom"/>
</dbReference>
<dbReference type="EMBL" id="FNAY01000015">
    <property type="protein sequence ID" value="SDF70856.1"/>
    <property type="molecule type" value="Genomic_DNA"/>
</dbReference>
<name>A0A1G7NA84_RHOCA</name>
<organism evidence="3 4">
    <name type="scientific">Rhodobacter capsulatus</name>
    <name type="common">Rhodopseudomonas capsulata</name>
    <dbReference type="NCBI Taxonomy" id="1061"/>
    <lineage>
        <taxon>Bacteria</taxon>
        <taxon>Pseudomonadati</taxon>
        <taxon>Pseudomonadota</taxon>
        <taxon>Alphaproteobacteria</taxon>
        <taxon>Rhodobacterales</taxon>
        <taxon>Rhodobacter group</taxon>
        <taxon>Rhodobacter</taxon>
    </lineage>
</organism>
<evidence type="ECO:0000259" key="2">
    <source>
        <dbReference type="Pfam" id="PF25583"/>
    </source>
</evidence>
<evidence type="ECO:0000313" key="3">
    <source>
        <dbReference type="EMBL" id="SDF70856.1"/>
    </source>
</evidence>
<gene>
    <name evidence="3" type="ORF">SAMN04244550_02706</name>
</gene>
<accession>A0A1G7NA84</accession>
<feature type="domain" description="WYL" evidence="1">
    <location>
        <begin position="150"/>
        <end position="216"/>
    </location>
</feature>
<dbReference type="RefSeq" id="WP_074555096.1">
    <property type="nucleotide sequence ID" value="NZ_CP119563.1"/>
</dbReference>
<protein>
    <submittedName>
        <fullName evidence="3">Predicted DNA-binding transcriptional regulator YafY, contains an HTH and WYL domains</fullName>
    </submittedName>
</protein>
<dbReference type="PANTHER" id="PTHR34580:SF1">
    <property type="entry name" value="PROTEIN PAFC"/>
    <property type="match status" value="1"/>
</dbReference>
<dbReference type="GO" id="GO:0003677">
    <property type="term" value="F:DNA binding"/>
    <property type="evidence" value="ECO:0007669"/>
    <property type="project" value="UniProtKB-KW"/>
</dbReference>
<dbReference type="AlphaFoldDB" id="A0A1G7NA84"/>
<proteinExistence type="predicted"/>
<dbReference type="PROSITE" id="PS52050">
    <property type="entry name" value="WYL"/>
    <property type="match status" value="1"/>
</dbReference>
<keyword evidence="3" id="KW-0238">DNA-binding</keyword>
<sequence>MSFAKAQELIRLADMASARHGGVSLEDIVAEFSVSHRTAQRMTDALEATFANVTTTDDAGRKRRWRITRPREVPLMLRPETAIEALDFAAREAGTEGRLRHARALSDLREGLLARLSRREAARTEADAEAVLSALAEVTRPGPRVSIRPEILDTITEALRGPFQLRVRYKSEDAPERVLEPHGVLLGHRTYLVARDPAKGDLIRTFRLDQILSAEVLDESFAMDPAFSMERFAAQSFGVWQDPAQFGSVVWRFASRAAERAAGFRFHPSQRLEWQDDGSLIVRFEAAGWLEMAWHLYQWGDTVEVLEPEGLRALVEGHRRADFGSMP</sequence>
<reference evidence="3 4" key="1">
    <citation type="submission" date="2016-10" db="EMBL/GenBank/DDBJ databases">
        <authorList>
            <person name="de Groot N.N."/>
        </authorList>
    </citation>
    <scope>NUCLEOTIDE SEQUENCE [LARGE SCALE GENOMIC DNA]</scope>
    <source>
        <strain evidence="4">DSM 938 / 37b4</strain>
    </source>
</reference>
<dbReference type="Proteomes" id="UP000183812">
    <property type="component" value="Unassembled WGS sequence"/>
</dbReference>
<dbReference type="Pfam" id="PF25583">
    <property type="entry name" value="WCX"/>
    <property type="match status" value="1"/>
</dbReference>